<proteinExistence type="predicted"/>
<keyword evidence="2" id="KW-1185">Reference proteome</keyword>
<evidence type="ECO:0000313" key="1">
    <source>
        <dbReference type="EMBL" id="MBW3469042.1"/>
    </source>
</evidence>
<evidence type="ECO:0000313" key="2">
    <source>
        <dbReference type="Proteomes" id="UP000727490"/>
    </source>
</evidence>
<dbReference type="AlphaFoldDB" id="A0A951IZ55"/>
<sequence>MNSVTIIDFKELNSLKNRSSVRSAFENISKADIIRVDFRGIEFLSRTAAHELLKIKEFLISQKMDVSFLNLGDQANKMLALVEASYSKSKNADFRFVKWLTFQSEDQYNEYLLSIE</sequence>
<protein>
    <recommendedName>
        <fullName evidence="3">STAS domain-containing protein</fullName>
    </recommendedName>
</protein>
<reference evidence="1 2" key="1">
    <citation type="journal article" date="2020" name="Syst. Appl. Microbiol.">
        <title>Arthrospiribacter ruber gen. nov., sp. nov., a novel bacterium isolated from Arthrospira cultures.</title>
        <authorList>
            <person name="Waleron M."/>
            <person name="Misztak A."/>
            <person name="Waleron M.M."/>
            <person name="Furmaniak M."/>
            <person name="Mrozik A."/>
            <person name="Waleron K."/>
        </authorList>
    </citation>
    <scope>NUCLEOTIDE SEQUENCE [LARGE SCALE GENOMIC DNA]</scope>
    <source>
        <strain evidence="1 2">DPMB0001</strain>
    </source>
</reference>
<organism evidence="1 2">
    <name type="scientific">Arthrospiribacter ruber</name>
    <dbReference type="NCBI Taxonomy" id="2487934"/>
    <lineage>
        <taxon>Bacteria</taxon>
        <taxon>Pseudomonadati</taxon>
        <taxon>Bacteroidota</taxon>
        <taxon>Cytophagia</taxon>
        <taxon>Cytophagales</taxon>
        <taxon>Cyclobacteriaceae</taxon>
        <taxon>Arthrospiribacter</taxon>
    </lineage>
</organism>
<comment type="caution">
    <text evidence="1">The sequence shown here is derived from an EMBL/GenBank/DDBJ whole genome shotgun (WGS) entry which is preliminary data.</text>
</comment>
<accession>A0A951IZ55</accession>
<dbReference type="InterPro" id="IPR036513">
    <property type="entry name" value="STAS_dom_sf"/>
</dbReference>
<dbReference type="Proteomes" id="UP000727490">
    <property type="component" value="Unassembled WGS sequence"/>
</dbReference>
<name>A0A951IZ55_9BACT</name>
<dbReference type="SUPFAM" id="SSF52091">
    <property type="entry name" value="SpoIIaa-like"/>
    <property type="match status" value="1"/>
</dbReference>
<evidence type="ECO:0008006" key="3">
    <source>
        <dbReference type="Google" id="ProtNLM"/>
    </source>
</evidence>
<dbReference type="EMBL" id="RPHB01000007">
    <property type="protein sequence ID" value="MBW3469042.1"/>
    <property type="molecule type" value="Genomic_DNA"/>
</dbReference>
<gene>
    <name evidence="1" type="ORF">EGN73_14675</name>
</gene>
<dbReference type="RefSeq" id="WP_009033869.1">
    <property type="nucleotide sequence ID" value="NZ_RPHB01000007.1"/>
</dbReference>